<keyword evidence="1" id="KW-0472">Membrane</keyword>
<dbReference type="EMBL" id="FP929132">
    <property type="protein sequence ID" value="CBX97673.1"/>
    <property type="molecule type" value="Genomic_DNA"/>
</dbReference>
<dbReference type="VEuPathDB" id="FungiDB:LEMA_P090820.1"/>
<evidence type="ECO:0000313" key="3">
    <source>
        <dbReference type="Proteomes" id="UP000002668"/>
    </source>
</evidence>
<accession>E5A1V6</accession>
<gene>
    <name evidence="2" type="ORF">LEMA_P090820.1</name>
</gene>
<sequence>MAGRIHVDLTCHTVHSATTYRHVVCTTTTSATGLLRSSSSSGTVSSSCTHAVSAGSTATTGRGKEGQGLFVYLSCDFVLLLVVWGDVRMLFGLL</sequence>
<dbReference type="HOGENOM" id="CLU_2386584_0_0_1"/>
<keyword evidence="1" id="KW-1133">Transmembrane helix</keyword>
<keyword evidence="1" id="KW-0812">Transmembrane</keyword>
<evidence type="ECO:0000313" key="2">
    <source>
        <dbReference type="EMBL" id="CBX97673.1"/>
    </source>
</evidence>
<name>E5A1V6_LEPMJ</name>
<dbReference type="InParanoid" id="E5A1V6"/>
<evidence type="ECO:0000256" key="1">
    <source>
        <dbReference type="SAM" id="Phobius"/>
    </source>
</evidence>
<feature type="transmembrane region" description="Helical" evidence="1">
    <location>
        <begin position="69"/>
        <end position="91"/>
    </location>
</feature>
<reference evidence="3" key="1">
    <citation type="journal article" date="2011" name="Nat. Commun.">
        <title>Effector diversification within compartments of the Leptosphaeria maculans genome affected by Repeat-Induced Point mutations.</title>
        <authorList>
            <person name="Rouxel T."/>
            <person name="Grandaubert J."/>
            <person name="Hane J.K."/>
            <person name="Hoede C."/>
            <person name="van de Wouw A.P."/>
            <person name="Couloux A."/>
            <person name="Dominguez V."/>
            <person name="Anthouard V."/>
            <person name="Bally P."/>
            <person name="Bourras S."/>
            <person name="Cozijnsen A.J."/>
            <person name="Ciuffetti L.M."/>
            <person name="Degrave A."/>
            <person name="Dilmaghani A."/>
            <person name="Duret L."/>
            <person name="Fudal I."/>
            <person name="Goodwin S.B."/>
            <person name="Gout L."/>
            <person name="Glaser N."/>
            <person name="Linglin J."/>
            <person name="Kema G.H.J."/>
            <person name="Lapalu N."/>
            <person name="Lawrence C.B."/>
            <person name="May K."/>
            <person name="Meyer M."/>
            <person name="Ollivier B."/>
            <person name="Poulain J."/>
            <person name="Schoch C.L."/>
            <person name="Simon A."/>
            <person name="Spatafora J.W."/>
            <person name="Stachowiak A."/>
            <person name="Turgeon B.G."/>
            <person name="Tyler B.M."/>
            <person name="Vincent D."/>
            <person name="Weissenbach J."/>
            <person name="Amselem J."/>
            <person name="Quesneville H."/>
            <person name="Oliver R.P."/>
            <person name="Wincker P."/>
            <person name="Balesdent M.-H."/>
            <person name="Howlett B.J."/>
        </authorList>
    </citation>
    <scope>NUCLEOTIDE SEQUENCE [LARGE SCALE GENOMIC DNA]</scope>
    <source>
        <strain evidence="3">JN3 / isolate v23.1.3 / race Av1-4-5-6-7-8</strain>
    </source>
</reference>
<dbReference type="AlphaFoldDB" id="E5A1V6"/>
<protein>
    <submittedName>
        <fullName evidence="2">Predicted protein</fullName>
    </submittedName>
</protein>
<proteinExistence type="predicted"/>
<dbReference type="Proteomes" id="UP000002668">
    <property type="component" value="Genome"/>
</dbReference>
<organism evidence="3">
    <name type="scientific">Leptosphaeria maculans (strain JN3 / isolate v23.1.3 / race Av1-4-5-6-7-8)</name>
    <name type="common">Blackleg fungus</name>
    <name type="synonym">Phoma lingam</name>
    <dbReference type="NCBI Taxonomy" id="985895"/>
    <lineage>
        <taxon>Eukaryota</taxon>
        <taxon>Fungi</taxon>
        <taxon>Dikarya</taxon>
        <taxon>Ascomycota</taxon>
        <taxon>Pezizomycotina</taxon>
        <taxon>Dothideomycetes</taxon>
        <taxon>Pleosporomycetidae</taxon>
        <taxon>Pleosporales</taxon>
        <taxon>Pleosporineae</taxon>
        <taxon>Leptosphaeriaceae</taxon>
        <taxon>Plenodomus</taxon>
        <taxon>Plenodomus lingam/Leptosphaeria maculans species complex</taxon>
    </lineage>
</organism>
<keyword evidence="3" id="KW-1185">Reference proteome</keyword>